<protein>
    <recommendedName>
        <fullName evidence="3">DUF4242 domain-containing protein</fullName>
    </recommendedName>
</protein>
<name>A0ABQ3DVK6_9HYPH</name>
<evidence type="ECO:0000313" key="1">
    <source>
        <dbReference type="EMBL" id="GHB17707.1"/>
    </source>
</evidence>
<evidence type="ECO:0000313" key="2">
    <source>
        <dbReference type="Proteomes" id="UP000637980"/>
    </source>
</evidence>
<proteinExistence type="predicted"/>
<sequence>MKKFIIERNVKAENKNDLEAIKQGAMKSNEVLAKLAPKVQWLHSYATKDKTYCVYLAEDESYVRKHAEIGGFPIDSVAEVEYIVDPTRAN</sequence>
<gene>
    <name evidence="1" type="ORF">GCM10007094_01620</name>
</gene>
<dbReference type="Proteomes" id="UP000637980">
    <property type="component" value="Unassembled WGS sequence"/>
</dbReference>
<reference evidence="2" key="1">
    <citation type="journal article" date="2019" name="Int. J. Syst. Evol. Microbiol.">
        <title>The Global Catalogue of Microorganisms (GCM) 10K type strain sequencing project: providing services to taxonomists for standard genome sequencing and annotation.</title>
        <authorList>
            <consortium name="The Broad Institute Genomics Platform"/>
            <consortium name="The Broad Institute Genome Sequencing Center for Infectious Disease"/>
            <person name="Wu L."/>
            <person name="Ma J."/>
        </authorList>
    </citation>
    <scope>NUCLEOTIDE SEQUENCE [LARGE SCALE GENOMIC DNA]</scope>
    <source>
        <strain evidence="2">KCTC 12861</strain>
    </source>
</reference>
<organism evidence="1 2">
    <name type="scientific">Pseudovibrio japonicus</name>
    <dbReference type="NCBI Taxonomy" id="366534"/>
    <lineage>
        <taxon>Bacteria</taxon>
        <taxon>Pseudomonadati</taxon>
        <taxon>Pseudomonadota</taxon>
        <taxon>Alphaproteobacteria</taxon>
        <taxon>Hyphomicrobiales</taxon>
        <taxon>Stappiaceae</taxon>
        <taxon>Pseudovibrio</taxon>
    </lineage>
</organism>
<dbReference type="EMBL" id="BMXE01000001">
    <property type="protein sequence ID" value="GHB17707.1"/>
    <property type="molecule type" value="Genomic_DNA"/>
</dbReference>
<keyword evidence="2" id="KW-1185">Reference proteome</keyword>
<evidence type="ECO:0008006" key="3">
    <source>
        <dbReference type="Google" id="ProtNLM"/>
    </source>
</evidence>
<dbReference type="RefSeq" id="WP_189434508.1">
    <property type="nucleotide sequence ID" value="NZ_BMXE01000001.1"/>
</dbReference>
<accession>A0ABQ3DVK6</accession>
<comment type="caution">
    <text evidence="1">The sequence shown here is derived from an EMBL/GenBank/DDBJ whole genome shotgun (WGS) entry which is preliminary data.</text>
</comment>
<dbReference type="Pfam" id="PF14026">
    <property type="entry name" value="SCO4226-like"/>
    <property type="match status" value="1"/>
</dbReference>
<dbReference type="InterPro" id="IPR025336">
    <property type="entry name" value="SCO4226-like"/>
</dbReference>